<dbReference type="Proteomes" id="UP000179102">
    <property type="component" value="Unassembled WGS sequence"/>
</dbReference>
<gene>
    <name evidence="1" type="ORF">A2870_00050</name>
</gene>
<dbReference type="STRING" id="1797711.A2870_00050"/>
<proteinExistence type="predicted"/>
<sequence length="83" mass="9360">MTERLPETYLKTFAQLDLESQKAVADYLKGVRDKFTSGGLKAVVDWDLYLSLDNEKVGVSPLFILGLETRVMSQTYKELTGAR</sequence>
<dbReference type="AlphaFoldDB" id="A0A1F5G5Z7"/>
<evidence type="ECO:0000313" key="2">
    <source>
        <dbReference type="Proteomes" id="UP000179102"/>
    </source>
</evidence>
<comment type="caution">
    <text evidence="1">The sequence shown here is derived from an EMBL/GenBank/DDBJ whole genome shotgun (WGS) entry which is preliminary data.</text>
</comment>
<reference evidence="1 2" key="1">
    <citation type="journal article" date="2016" name="Nat. Commun.">
        <title>Thousands of microbial genomes shed light on interconnected biogeochemical processes in an aquifer system.</title>
        <authorList>
            <person name="Anantharaman K."/>
            <person name="Brown C.T."/>
            <person name="Hug L.A."/>
            <person name="Sharon I."/>
            <person name="Castelle C.J."/>
            <person name="Probst A.J."/>
            <person name="Thomas B.C."/>
            <person name="Singh A."/>
            <person name="Wilkins M.J."/>
            <person name="Karaoz U."/>
            <person name="Brodie E.L."/>
            <person name="Williams K.H."/>
            <person name="Hubbard S.S."/>
            <person name="Banfield J.F."/>
        </authorList>
    </citation>
    <scope>NUCLEOTIDE SEQUENCE [LARGE SCALE GENOMIC DNA]</scope>
</reference>
<name>A0A1F5G5Z7_9BACT</name>
<evidence type="ECO:0000313" key="1">
    <source>
        <dbReference type="EMBL" id="OGD87310.1"/>
    </source>
</evidence>
<protein>
    <submittedName>
        <fullName evidence="1">Uncharacterized protein</fullName>
    </submittedName>
</protein>
<dbReference type="EMBL" id="MFAZ01000016">
    <property type="protein sequence ID" value="OGD87310.1"/>
    <property type="molecule type" value="Genomic_DNA"/>
</dbReference>
<organism evidence="1 2">
    <name type="scientific">Candidatus Curtissbacteria bacterium RIFCSPHIGHO2_01_FULL_41_11</name>
    <dbReference type="NCBI Taxonomy" id="1797711"/>
    <lineage>
        <taxon>Bacteria</taxon>
        <taxon>Candidatus Curtissiibacteriota</taxon>
    </lineage>
</organism>
<accession>A0A1F5G5Z7</accession>